<feature type="transmembrane region" description="Helical" evidence="1">
    <location>
        <begin position="220"/>
        <end position="240"/>
    </location>
</feature>
<feature type="transmembrane region" description="Helical" evidence="1">
    <location>
        <begin position="172"/>
        <end position="192"/>
    </location>
</feature>
<keyword evidence="1" id="KW-0812">Transmembrane</keyword>
<keyword evidence="3" id="KW-1185">Reference proteome</keyword>
<reference evidence="2 3" key="1">
    <citation type="submission" date="2017-09" db="EMBL/GenBank/DDBJ databases">
        <authorList>
            <person name="Lee N."/>
            <person name="Cho B.-K."/>
        </authorList>
    </citation>
    <scope>NUCLEOTIDE SEQUENCE [LARGE SCALE GENOMIC DNA]</scope>
    <source>
        <strain evidence="2 3">ATCC 12769</strain>
    </source>
</reference>
<evidence type="ECO:0000313" key="2">
    <source>
        <dbReference type="EMBL" id="QEU73710.1"/>
    </source>
</evidence>
<feature type="transmembrane region" description="Helical" evidence="1">
    <location>
        <begin position="17"/>
        <end position="37"/>
    </location>
</feature>
<dbReference type="KEGG" id="snk:CP967_18435"/>
<proteinExistence type="predicted"/>
<keyword evidence="1" id="KW-0472">Membrane</keyword>
<protein>
    <submittedName>
        <fullName evidence="2">ABC transporter permease</fullName>
    </submittedName>
</protein>
<sequence length="246" mass="25924">MRNLVAGEARKALTGHIWWYLPLAGAWLCLISTFGYVSGGEKAIASGSTALAVSQDVARAWMMMFLLASVFGAVAVTRDYGSGTMTRSVLLAGSRTRLFSAKLIVATAAGALFGVLAAALGTASVYLAPGAFGFEAAVDGETALILFGVFVCCTLAGPWGALVGWIARNQTVAVVTLLLLTLLVDPGLQRIVPEAAQYLLTIAMSSIYRDVKPDLLSLPMAYAVTAAWLIAAFFVARRLVRTRDIA</sequence>
<feature type="transmembrane region" description="Helical" evidence="1">
    <location>
        <begin position="57"/>
        <end position="77"/>
    </location>
</feature>
<dbReference type="EMBL" id="CP023702">
    <property type="protein sequence ID" value="QEU73710.1"/>
    <property type="molecule type" value="Genomic_DNA"/>
</dbReference>
<dbReference type="RefSeq" id="WP_150489018.1">
    <property type="nucleotide sequence ID" value="NZ_BMUV01000015.1"/>
</dbReference>
<evidence type="ECO:0000256" key="1">
    <source>
        <dbReference type="SAM" id="Phobius"/>
    </source>
</evidence>
<dbReference type="Proteomes" id="UP000326178">
    <property type="component" value="Chromosome"/>
</dbReference>
<feature type="transmembrane region" description="Helical" evidence="1">
    <location>
        <begin position="98"/>
        <end position="123"/>
    </location>
</feature>
<evidence type="ECO:0000313" key="3">
    <source>
        <dbReference type="Proteomes" id="UP000326178"/>
    </source>
</evidence>
<organism evidence="2 3">
    <name type="scientific">Streptomyces nitrosporeus</name>
    <dbReference type="NCBI Taxonomy" id="28894"/>
    <lineage>
        <taxon>Bacteria</taxon>
        <taxon>Bacillati</taxon>
        <taxon>Actinomycetota</taxon>
        <taxon>Actinomycetes</taxon>
        <taxon>Kitasatosporales</taxon>
        <taxon>Streptomycetaceae</taxon>
        <taxon>Streptomyces</taxon>
    </lineage>
</organism>
<dbReference type="OrthoDB" id="5244396at2"/>
<accession>A0A5J6FFI2</accession>
<dbReference type="AlphaFoldDB" id="A0A5J6FFI2"/>
<gene>
    <name evidence="2" type="ORF">CP967_18435</name>
</gene>
<keyword evidence="1" id="KW-1133">Transmembrane helix</keyword>
<name>A0A5J6FFI2_9ACTN</name>
<feature type="transmembrane region" description="Helical" evidence="1">
    <location>
        <begin position="143"/>
        <end position="165"/>
    </location>
</feature>